<sequence length="47" mass="5464">ITIMSFIIPSWYAKVVHLESDWAFEIGYFQPGESRGLLYCNMRPSPI</sequence>
<comment type="caution">
    <text evidence="1">The sequence shown here is derived from an EMBL/GenBank/DDBJ whole genome shotgun (WGS) entry which is preliminary data.</text>
</comment>
<evidence type="ECO:0000313" key="2">
    <source>
        <dbReference type="Proteomes" id="UP000789525"/>
    </source>
</evidence>
<reference evidence="1" key="1">
    <citation type="submission" date="2021-06" db="EMBL/GenBank/DDBJ databases">
        <authorList>
            <person name="Kallberg Y."/>
            <person name="Tangrot J."/>
            <person name="Rosling A."/>
        </authorList>
    </citation>
    <scope>NUCLEOTIDE SEQUENCE</scope>
    <source>
        <strain evidence="1">CL356</strain>
    </source>
</reference>
<evidence type="ECO:0000313" key="1">
    <source>
        <dbReference type="EMBL" id="CAG8551714.1"/>
    </source>
</evidence>
<accession>A0ACA9LVH5</accession>
<protein>
    <submittedName>
        <fullName evidence="1">11475_t:CDS:1</fullName>
    </submittedName>
</protein>
<keyword evidence="2" id="KW-1185">Reference proteome</keyword>
<proteinExistence type="predicted"/>
<organism evidence="1 2">
    <name type="scientific">Acaulospora colombiana</name>
    <dbReference type="NCBI Taxonomy" id="27376"/>
    <lineage>
        <taxon>Eukaryota</taxon>
        <taxon>Fungi</taxon>
        <taxon>Fungi incertae sedis</taxon>
        <taxon>Mucoromycota</taxon>
        <taxon>Glomeromycotina</taxon>
        <taxon>Glomeromycetes</taxon>
        <taxon>Diversisporales</taxon>
        <taxon>Acaulosporaceae</taxon>
        <taxon>Acaulospora</taxon>
    </lineage>
</organism>
<dbReference type="Proteomes" id="UP000789525">
    <property type="component" value="Unassembled WGS sequence"/>
</dbReference>
<name>A0ACA9LVH5_9GLOM</name>
<feature type="non-terminal residue" evidence="1">
    <location>
        <position position="1"/>
    </location>
</feature>
<dbReference type="EMBL" id="CAJVPT010008434">
    <property type="protein sequence ID" value="CAG8551714.1"/>
    <property type="molecule type" value="Genomic_DNA"/>
</dbReference>
<gene>
    <name evidence="1" type="ORF">ACOLOM_LOCUS4879</name>
</gene>